<dbReference type="GO" id="GO:0004536">
    <property type="term" value="F:DNA nuclease activity"/>
    <property type="evidence" value="ECO:0007669"/>
    <property type="project" value="InterPro"/>
</dbReference>
<comment type="similarity">
    <text evidence="1">Belongs to the DNase I family.</text>
</comment>
<protein>
    <submittedName>
        <fullName evidence="5">Endonuclease/exonuclease/phosphatase family protein</fullName>
    </submittedName>
</protein>
<dbReference type="AlphaFoldDB" id="A0A5B2TRB7"/>
<dbReference type="EMBL" id="VUOE01000002">
    <property type="protein sequence ID" value="KAA2217181.1"/>
    <property type="molecule type" value="Genomic_DNA"/>
</dbReference>
<dbReference type="RefSeq" id="WP_154919622.1">
    <property type="nucleotide sequence ID" value="NZ_VUOE01000002.1"/>
</dbReference>
<gene>
    <name evidence="5" type="ORF">F0361_14545</name>
</gene>
<dbReference type="SUPFAM" id="SSF56219">
    <property type="entry name" value="DNase I-like"/>
    <property type="match status" value="1"/>
</dbReference>
<dbReference type="InterPro" id="IPR036691">
    <property type="entry name" value="Endo/exonu/phosph_ase_sf"/>
</dbReference>
<dbReference type="InterPro" id="IPR016202">
    <property type="entry name" value="DNase_I"/>
</dbReference>
<keyword evidence="2" id="KW-0540">Nuclease</keyword>
<organism evidence="5 6">
    <name type="scientific">Maribacter flavus</name>
    <dbReference type="NCBI Taxonomy" id="1658664"/>
    <lineage>
        <taxon>Bacteria</taxon>
        <taxon>Pseudomonadati</taxon>
        <taxon>Bacteroidota</taxon>
        <taxon>Flavobacteriia</taxon>
        <taxon>Flavobacteriales</taxon>
        <taxon>Flavobacteriaceae</taxon>
        <taxon>Maribacter</taxon>
    </lineage>
</organism>
<sequence length="270" mass="30571">MKQLFLLILVVLVHFGIHSQESISLVSWNIRDFGKSKNSAELEQMAEIVRDADILAIQEVVAGYGGAQAVAKLSDILNRKGAQWDYVISDPTNSSKYVTERYAFIWKTKHIKIKNRGALIKDLAKLVDREPFCLDFYMDGEKVTVLNFHSRPHDKNPEAEIAAISAYLAKNDSHHPIILAGDFNVDENEAVFNEIKGIGFKSAISNQPTTLKHACDGHNYLNYPIDNIFYRGVRKEKGSVIDFVKVCENLEDSRKLSDHLPVHLEFQIDK</sequence>
<dbReference type="CDD" id="cd10283">
    <property type="entry name" value="MnuA_DNase1-like"/>
    <property type="match status" value="1"/>
</dbReference>
<dbReference type="PANTHER" id="PTHR11371">
    <property type="entry name" value="DEOXYRIBONUCLEASE"/>
    <property type="match status" value="1"/>
</dbReference>
<dbReference type="PANTHER" id="PTHR11371:SF31">
    <property type="entry name" value="EXTRACELLULAR NUCLEASE"/>
    <property type="match status" value="1"/>
</dbReference>
<dbReference type="GO" id="GO:0004527">
    <property type="term" value="F:exonuclease activity"/>
    <property type="evidence" value="ECO:0007669"/>
    <property type="project" value="UniProtKB-KW"/>
</dbReference>
<dbReference type="Gene3D" id="3.60.10.10">
    <property type="entry name" value="Endonuclease/exonuclease/phosphatase"/>
    <property type="match status" value="1"/>
</dbReference>
<feature type="domain" description="Endonuclease/exonuclease/phosphatase" evidence="4">
    <location>
        <begin position="26"/>
        <end position="259"/>
    </location>
</feature>
<dbReference type="GO" id="GO:0006308">
    <property type="term" value="P:DNA catabolic process"/>
    <property type="evidence" value="ECO:0007669"/>
    <property type="project" value="InterPro"/>
</dbReference>
<dbReference type="SMART" id="SM00476">
    <property type="entry name" value="DNaseIc"/>
    <property type="match status" value="1"/>
</dbReference>
<evidence type="ECO:0000259" key="4">
    <source>
        <dbReference type="Pfam" id="PF03372"/>
    </source>
</evidence>
<evidence type="ECO:0000313" key="6">
    <source>
        <dbReference type="Proteomes" id="UP000323188"/>
    </source>
</evidence>
<keyword evidence="3" id="KW-0378">Hydrolase</keyword>
<evidence type="ECO:0000256" key="2">
    <source>
        <dbReference type="ARBA" id="ARBA00022722"/>
    </source>
</evidence>
<dbReference type="InterPro" id="IPR005135">
    <property type="entry name" value="Endo/exonuclease/phosphatase"/>
</dbReference>
<reference evidence="5 6" key="1">
    <citation type="submission" date="2019-09" db="EMBL/GenBank/DDBJ databases">
        <authorList>
            <person name="Khan S.A."/>
            <person name="Jeon C.O."/>
            <person name="Chun B.H."/>
            <person name="Jeong S.E."/>
        </authorList>
    </citation>
    <scope>NUCLEOTIDE SEQUENCE [LARGE SCALE GENOMIC DNA]</scope>
    <source>
        <strain evidence="5 6">KCTC 42508</strain>
    </source>
</reference>
<evidence type="ECO:0000256" key="1">
    <source>
        <dbReference type="ARBA" id="ARBA00007359"/>
    </source>
</evidence>
<dbReference type="Pfam" id="PF03372">
    <property type="entry name" value="Exo_endo_phos"/>
    <property type="match status" value="1"/>
</dbReference>
<dbReference type="GO" id="GO:0004519">
    <property type="term" value="F:endonuclease activity"/>
    <property type="evidence" value="ECO:0007669"/>
    <property type="project" value="UniProtKB-KW"/>
</dbReference>
<comment type="caution">
    <text evidence="5">The sequence shown here is derived from an EMBL/GenBank/DDBJ whole genome shotgun (WGS) entry which is preliminary data.</text>
</comment>
<evidence type="ECO:0000313" key="5">
    <source>
        <dbReference type="EMBL" id="KAA2217181.1"/>
    </source>
</evidence>
<keyword evidence="5" id="KW-0255">Endonuclease</keyword>
<evidence type="ECO:0000256" key="3">
    <source>
        <dbReference type="ARBA" id="ARBA00022801"/>
    </source>
</evidence>
<dbReference type="Proteomes" id="UP000323188">
    <property type="component" value="Unassembled WGS sequence"/>
</dbReference>
<keyword evidence="5" id="KW-0269">Exonuclease</keyword>
<name>A0A5B2TRB7_9FLAO</name>
<proteinExistence type="inferred from homology"/>
<accession>A0A5B2TRB7</accession>